<dbReference type="Pfam" id="PF11939">
    <property type="entry name" value="NiFe-hyd_HybE"/>
    <property type="match status" value="1"/>
</dbReference>
<evidence type="ECO:0000313" key="2">
    <source>
        <dbReference type="Proteomes" id="UP000244892"/>
    </source>
</evidence>
<sequence>MHAAVASPPTLSPAQAEWVRQLEATFAQIARTRMAGLPVVHPRLCVQAVGFHARSVRVGGAADESRAIEAGALGVLVTPWFMNLVWRADAAEATPLPVGQTRVRTLAGEAMPFLGAFEPAIGAFEACSLISPMFQFADHAAAVATATAVLQALREVPDEAARVAARRGFLFGRSGRSSPPSTESSR</sequence>
<proteinExistence type="predicted"/>
<organism evidence="1 2">
    <name type="scientific">Aquabacterium olei</name>
    <dbReference type="NCBI Taxonomy" id="1296669"/>
    <lineage>
        <taxon>Bacteria</taxon>
        <taxon>Pseudomonadati</taxon>
        <taxon>Pseudomonadota</taxon>
        <taxon>Betaproteobacteria</taxon>
        <taxon>Burkholderiales</taxon>
        <taxon>Aquabacterium</taxon>
    </lineage>
</organism>
<dbReference type="KEGG" id="aon:DEH84_03030"/>
<dbReference type="NCBIfam" id="TIGR03993">
    <property type="entry name" value="hydrog_HybE"/>
    <property type="match status" value="1"/>
</dbReference>
<keyword evidence="2" id="KW-1185">Reference proteome</keyword>
<accession>A0A2U8FN83</accession>
<reference evidence="1 2" key="1">
    <citation type="submission" date="2018-05" db="EMBL/GenBank/DDBJ databases">
        <title>complete genome sequence of Aquabacterium olei NBRC 110486.</title>
        <authorList>
            <person name="Tang B."/>
            <person name="Chang J."/>
            <person name="Zhang L."/>
            <person name="Yang H."/>
        </authorList>
    </citation>
    <scope>NUCLEOTIDE SEQUENCE [LARGE SCALE GENOMIC DNA]</scope>
    <source>
        <strain evidence="1 2">NBRC 110486</strain>
    </source>
</reference>
<protein>
    <submittedName>
        <fullName evidence="1">[NiFe]-hydrogenase assembly, chaperone, HybE</fullName>
    </submittedName>
</protein>
<gene>
    <name evidence="1" type="ORF">DEH84_03030</name>
</gene>
<name>A0A2U8FN83_9BURK</name>
<dbReference type="RefSeq" id="WP_109034660.1">
    <property type="nucleotide sequence ID" value="NZ_CP029210.1"/>
</dbReference>
<dbReference type="Gene3D" id="3.30.1460.40">
    <property type="entry name" value="[NiFe]-hydrogenase assembly chaperone, HybE"/>
    <property type="match status" value="1"/>
</dbReference>
<dbReference type="OrthoDB" id="7060130at2"/>
<dbReference type="InterPro" id="IPR038530">
    <property type="entry name" value="NiFe-hyd_HybE_sf"/>
</dbReference>
<evidence type="ECO:0000313" key="1">
    <source>
        <dbReference type="EMBL" id="AWI52511.1"/>
    </source>
</evidence>
<dbReference type="Proteomes" id="UP000244892">
    <property type="component" value="Chromosome"/>
</dbReference>
<dbReference type="InterPro" id="IPR023994">
    <property type="entry name" value="NiFe-hyd_HybE"/>
</dbReference>
<dbReference type="EMBL" id="CP029210">
    <property type="protein sequence ID" value="AWI52511.1"/>
    <property type="molecule type" value="Genomic_DNA"/>
</dbReference>
<dbReference type="AlphaFoldDB" id="A0A2U8FN83"/>